<gene>
    <name evidence="1" type="ORF">Z969_10410</name>
</gene>
<evidence type="ECO:0000313" key="1">
    <source>
        <dbReference type="EMBL" id="KGM99778.1"/>
    </source>
</evidence>
<evidence type="ECO:0000313" key="2">
    <source>
        <dbReference type="Proteomes" id="UP000030016"/>
    </source>
</evidence>
<accession>A0AA89CSF1</accession>
<dbReference type="RefSeq" id="WP_039250985.1">
    <property type="nucleotide sequence ID" value="NZ_JDRX01000043.1"/>
</dbReference>
<sequence>MINVLSYKSEKNYPISYENPVTNQYYKYIYDLVNKRPVVELEKRFEIINDLSQSYFEELEKELPSYLITLLANWCLFEELSNSNPDKVSHTEHPILTVHQIKRRDRKQVIVENEKLDYFNITGGRRIKRNTEEIGENK</sequence>
<protein>
    <submittedName>
        <fullName evidence="1">Uncharacterized protein</fullName>
    </submittedName>
</protein>
<organism evidence="1 2">
    <name type="scientific">Clostridium novyi A str. 4570</name>
    <dbReference type="NCBI Taxonomy" id="1444290"/>
    <lineage>
        <taxon>Bacteria</taxon>
        <taxon>Bacillati</taxon>
        <taxon>Bacillota</taxon>
        <taxon>Clostridia</taxon>
        <taxon>Eubacteriales</taxon>
        <taxon>Clostridiaceae</taxon>
        <taxon>Clostridium</taxon>
    </lineage>
</organism>
<name>A0AA89CSF1_CLONO</name>
<reference evidence="1 2" key="1">
    <citation type="submission" date="2014-01" db="EMBL/GenBank/DDBJ databases">
        <title>Plasmidome dynamics in the species complex Clostridium novyi sensu lato converts strains of independent lineages into distinctly different pathogens.</title>
        <authorList>
            <person name="Skarin H."/>
            <person name="Segerman B."/>
        </authorList>
    </citation>
    <scope>NUCLEOTIDE SEQUENCE [LARGE SCALE GENOMIC DNA]</scope>
    <source>
        <strain evidence="1 2">4570</strain>
    </source>
</reference>
<proteinExistence type="predicted"/>
<dbReference type="Proteomes" id="UP000030016">
    <property type="component" value="Unassembled WGS sequence"/>
</dbReference>
<comment type="caution">
    <text evidence="1">The sequence shown here is derived from an EMBL/GenBank/DDBJ whole genome shotgun (WGS) entry which is preliminary data.</text>
</comment>
<dbReference type="AlphaFoldDB" id="A0AA89CSF1"/>
<dbReference type="EMBL" id="JDRX01000043">
    <property type="protein sequence ID" value="KGM99778.1"/>
    <property type="molecule type" value="Genomic_DNA"/>
</dbReference>